<dbReference type="Proteomes" id="UP001177295">
    <property type="component" value="Chromosome"/>
</dbReference>
<protein>
    <submittedName>
        <fullName evidence="3">Uncharacterized protein</fullName>
    </submittedName>
</protein>
<keyword evidence="4" id="KW-1185">Reference proteome</keyword>
<keyword evidence="1" id="KW-0175">Coiled coil</keyword>
<organism evidence="3 4">
    <name type="scientific">Candidatus Southlakia epibionticum</name>
    <dbReference type="NCBI Taxonomy" id="3043284"/>
    <lineage>
        <taxon>Bacteria</taxon>
        <taxon>Candidatus Saccharimonadota</taxon>
        <taxon>Candidatus Saccharimonadia</taxon>
        <taxon>Candidatus Saccharimonadales</taxon>
        <taxon>Candidatus Saccharimonadaceae</taxon>
        <taxon>Candidatus Southlakia</taxon>
    </lineage>
</organism>
<feature type="compositionally biased region" description="Polar residues" evidence="2">
    <location>
        <begin position="158"/>
        <end position="175"/>
    </location>
</feature>
<feature type="compositionally biased region" description="Polar residues" evidence="2">
    <location>
        <begin position="652"/>
        <end position="672"/>
    </location>
</feature>
<evidence type="ECO:0000256" key="1">
    <source>
        <dbReference type="SAM" id="Coils"/>
    </source>
</evidence>
<feature type="region of interest" description="Disordered" evidence="2">
    <location>
        <begin position="211"/>
        <end position="344"/>
    </location>
</feature>
<accession>A0ABY8WUQ2</accession>
<feature type="coiled-coil region" evidence="1">
    <location>
        <begin position="395"/>
        <end position="441"/>
    </location>
</feature>
<evidence type="ECO:0000313" key="3">
    <source>
        <dbReference type="EMBL" id="WIO45791.1"/>
    </source>
</evidence>
<feature type="compositionally biased region" description="Basic and acidic residues" evidence="2">
    <location>
        <begin position="269"/>
        <end position="290"/>
    </location>
</feature>
<evidence type="ECO:0000256" key="2">
    <source>
        <dbReference type="SAM" id="MobiDB-lite"/>
    </source>
</evidence>
<gene>
    <name evidence="3" type="ORF">SEML1_0161</name>
</gene>
<sequence>MSERRMHRKSGLGPAGEYQPKRAESDVVQPTDHPESLLTSGGIESEVAEASFADKRSSSSDSSTDSVPEIPTGYTVMHDSSGNIVNPPLGPDADLDSISAGYDDHDISAANDTPTTTSKDHREVVVKGQTVPTLEAVEPRGASVSSSKEQVDSDSSVAPVTTENGEASSGSTTETRYQEKIDDIYKKLADPTVSESIKDYLRYKMTVIESNAQQEQTEQKKDNSSEVKAETVSKTHEEEVEDERSEISSKITHLDEQIEVYDHAINGKPLREGHERAARDQKQRLEDEKKKLQKQLETFNEGEKGRELVLYSENDDEPTARDQDSDKHPDNPDKAEEGLEHEQQREAYDAAVAELAKLRADAETKSGNFITYKFKKPINWILRRFGKQNLSIIGRERREQKLREAEDKVKECALALAKSRAENIENTADLSEDEIAQMKSDIAFGELRSLLDVNVRQAINDELTERQEKRHFGDKLLASVGKWLNGGSKWGRRLRNFGPGFATGALLPVFGVGVPVLAGVTTGAGMLIHRGSRLAAADENLKHHQDDEGKAKAQFDTAEVTKMREEAEAAHRVDPRKEAIGHFADWMMHGSRQKSYEDADRAAKEAETNAGLFALGAGLGRLANLGAHTALEKWSTDASAASAPETEAPSSGNETANADLSPSGDSGNNKTLNDAMDRLMHGSGDSGGEALTNADFSAYEDQFPWNWAADNFGTENAASKLHELADMAAQNGYDVEWHGSGANEWVSINGDSNTTSVLKVLSQYAKK</sequence>
<feature type="compositionally biased region" description="Basic and acidic residues" evidence="2">
    <location>
        <begin position="252"/>
        <end position="262"/>
    </location>
</feature>
<feature type="region of interest" description="Disordered" evidence="2">
    <location>
        <begin position="1"/>
        <end position="178"/>
    </location>
</feature>
<feature type="compositionally biased region" description="Basic residues" evidence="2">
    <location>
        <begin position="1"/>
        <end position="10"/>
    </location>
</feature>
<name>A0ABY8WUQ2_9BACT</name>
<reference evidence="3 4" key="1">
    <citation type="journal article" date="2023" name="Cell">
        <title>Genetic manipulation of Patescibacteria provides mechanistic insights into microbial dark matter and the epibiotic lifestyle.</title>
        <authorList>
            <person name="Wang Y."/>
            <person name="Gallagher L.A."/>
            <person name="Andrade P.A."/>
            <person name="Liu A."/>
            <person name="Humphreys I.R."/>
            <person name="Turkarslan S."/>
            <person name="Cutler K.J."/>
            <person name="Arrieta-Ortiz M.L."/>
            <person name="Li Y."/>
            <person name="Radey M.C."/>
            <person name="McLean J.S."/>
            <person name="Cong Q."/>
            <person name="Baker D."/>
            <person name="Baliga N.S."/>
            <person name="Peterson S.B."/>
            <person name="Mougous J.D."/>
        </authorList>
    </citation>
    <scope>NUCLEOTIDE SEQUENCE [LARGE SCALE GENOMIC DNA]</scope>
    <source>
        <strain evidence="3 4">ML1</strain>
    </source>
</reference>
<feature type="compositionally biased region" description="Low complexity" evidence="2">
    <location>
        <begin position="143"/>
        <end position="157"/>
    </location>
</feature>
<proteinExistence type="predicted"/>
<feature type="region of interest" description="Disordered" evidence="2">
    <location>
        <begin position="636"/>
        <end position="686"/>
    </location>
</feature>
<dbReference type="EMBL" id="CP124550">
    <property type="protein sequence ID" value="WIO45791.1"/>
    <property type="molecule type" value="Genomic_DNA"/>
</dbReference>
<feature type="compositionally biased region" description="Basic and acidic residues" evidence="2">
    <location>
        <begin position="217"/>
        <end position="237"/>
    </location>
</feature>
<feature type="compositionally biased region" description="Basic and acidic residues" evidence="2">
    <location>
        <begin position="318"/>
        <end position="344"/>
    </location>
</feature>
<feature type="compositionally biased region" description="Low complexity" evidence="2">
    <location>
        <begin position="636"/>
        <end position="651"/>
    </location>
</feature>
<evidence type="ECO:0000313" key="4">
    <source>
        <dbReference type="Proteomes" id="UP001177295"/>
    </source>
</evidence>